<dbReference type="AlphaFoldDB" id="A0A068WZF6"/>
<accession>A0A068WZF6</accession>
<name>A0A068WZF6_ECHGR</name>
<reference evidence="3" key="3">
    <citation type="submission" date="2020-10" db="UniProtKB">
        <authorList>
            <consortium name="WormBaseParasite"/>
        </authorList>
    </citation>
    <scope>IDENTIFICATION</scope>
</reference>
<dbReference type="WBParaSite" id="EgrG_000706000">
    <property type="protein sequence ID" value="EgrG_000706000"/>
    <property type="gene ID" value="EgrG_000706000"/>
</dbReference>
<protein>
    <submittedName>
        <fullName evidence="1 3">Uncharacterized protein</fullName>
    </submittedName>
</protein>
<gene>
    <name evidence="3" type="primary">EGR_03635</name>
    <name evidence="1" type="ORF">EgrG_000706000</name>
</gene>
<reference evidence="1" key="2">
    <citation type="submission" date="2014-06" db="EMBL/GenBank/DDBJ databases">
        <authorList>
            <person name="Aslett M."/>
        </authorList>
    </citation>
    <scope>NUCLEOTIDE SEQUENCE</scope>
</reference>
<dbReference type="OrthoDB" id="6224876at2759"/>
<evidence type="ECO:0000313" key="1">
    <source>
        <dbReference type="EMBL" id="CDS23052.1"/>
    </source>
</evidence>
<evidence type="ECO:0000313" key="3">
    <source>
        <dbReference type="WBParaSite" id="EgrG_000706000"/>
    </source>
</evidence>
<proteinExistence type="predicted"/>
<reference evidence="1 2" key="1">
    <citation type="journal article" date="2013" name="Nature">
        <title>The genomes of four tapeworm species reveal adaptations to parasitism.</title>
        <authorList>
            <person name="Tsai I.J."/>
            <person name="Zarowiecki M."/>
            <person name="Holroyd N."/>
            <person name="Garciarrubio A."/>
            <person name="Sanchez-Flores A."/>
            <person name="Brooks K.L."/>
            <person name="Tracey A."/>
            <person name="Bobes R.J."/>
            <person name="Fragoso G."/>
            <person name="Sciutto E."/>
            <person name="Aslett M."/>
            <person name="Beasley H."/>
            <person name="Bennett H.M."/>
            <person name="Cai J."/>
            <person name="Camicia F."/>
            <person name="Clark R."/>
            <person name="Cucher M."/>
            <person name="De Silva N."/>
            <person name="Day T.A."/>
            <person name="Deplazes P."/>
            <person name="Estrada K."/>
            <person name="Fernandez C."/>
            <person name="Holland P.W."/>
            <person name="Hou J."/>
            <person name="Hu S."/>
            <person name="Huckvale T."/>
            <person name="Hung S.S."/>
            <person name="Kamenetzky L."/>
            <person name="Keane J.A."/>
            <person name="Kiss F."/>
            <person name="Koziol U."/>
            <person name="Lambert O."/>
            <person name="Liu K."/>
            <person name="Luo X."/>
            <person name="Luo Y."/>
            <person name="Macchiaroli N."/>
            <person name="Nichol S."/>
            <person name="Paps J."/>
            <person name="Parkinson J."/>
            <person name="Pouchkina-Stantcheva N."/>
            <person name="Riddiford N."/>
            <person name="Rosenzvit M."/>
            <person name="Salinas G."/>
            <person name="Wasmuth J.D."/>
            <person name="Zamanian M."/>
            <person name="Zheng Y."/>
            <person name="Cai X."/>
            <person name="Soberon X."/>
            <person name="Olson P.D."/>
            <person name="Laclette J.P."/>
            <person name="Brehm K."/>
            <person name="Berriman M."/>
            <person name="Garciarrubio A."/>
            <person name="Bobes R.J."/>
            <person name="Fragoso G."/>
            <person name="Sanchez-Flores A."/>
            <person name="Estrada K."/>
            <person name="Cevallos M.A."/>
            <person name="Morett E."/>
            <person name="Gonzalez V."/>
            <person name="Portillo T."/>
            <person name="Ochoa-Leyva A."/>
            <person name="Jose M.V."/>
            <person name="Sciutto E."/>
            <person name="Landa A."/>
            <person name="Jimenez L."/>
            <person name="Valdes V."/>
            <person name="Carrero J.C."/>
            <person name="Larralde C."/>
            <person name="Morales-Montor J."/>
            <person name="Limon-Lason J."/>
            <person name="Soberon X."/>
            <person name="Laclette J.P."/>
        </authorList>
    </citation>
    <scope>NUCLEOTIDE SEQUENCE [LARGE SCALE GENOMIC DNA]</scope>
</reference>
<organism evidence="1">
    <name type="scientific">Echinococcus granulosus</name>
    <name type="common">Hydatid tapeworm</name>
    <dbReference type="NCBI Taxonomy" id="6210"/>
    <lineage>
        <taxon>Eukaryota</taxon>
        <taxon>Metazoa</taxon>
        <taxon>Spiralia</taxon>
        <taxon>Lophotrochozoa</taxon>
        <taxon>Platyhelminthes</taxon>
        <taxon>Cestoda</taxon>
        <taxon>Eucestoda</taxon>
        <taxon>Cyclophyllidea</taxon>
        <taxon>Taeniidae</taxon>
        <taxon>Echinococcus</taxon>
        <taxon>Echinococcus granulosus group</taxon>
    </lineage>
</organism>
<evidence type="ECO:0000313" key="2">
    <source>
        <dbReference type="Proteomes" id="UP000492820"/>
    </source>
</evidence>
<dbReference type="EMBL" id="LK028588">
    <property type="protein sequence ID" value="CDS23052.1"/>
    <property type="molecule type" value="Genomic_DNA"/>
</dbReference>
<dbReference type="Proteomes" id="UP000492820">
    <property type="component" value="Unassembled WGS sequence"/>
</dbReference>
<sequence>MLNRSAIISFYGSENRRRGIHPVMRASSTFHVCLLCMFLVSFQIHSVQGELGRIRHSFDAFPLQYREWVKSVGPSAAQKREPQTSGWDLADDLGTLESGEDFNDINDAVLSSEKTSLTREEIQRYLAQMKAYYLKNGMPRYG</sequence>